<dbReference type="Proteomes" id="UP001404845">
    <property type="component" value="Unassembled WGS sequence"/>
</dbReference>
<evidence type="ECO:0000256" key="1">
    <source>
        <dbReference type="SAM" id="MobiDB-lite"/>
    </source>
</evidence>
<comment type="caution">
    <text evidence="2">The sequence shown here is derived from an EMBL/GenBank/DDBJ whole genome shotgun (WGS) entry which is preliminary data.</text>
</comment>
<name>A0ABU9ZJS6_9HYPH</name>
<feature type="compositionally biased region" description="Basic and acidic residues" evidence="1">
    <location>
        <begin position="272"/>
        <end position="288"/>
    </location>
</feature>
<accession>A0ABU9ZJS6</accession>
<proteinExistence type="predicted"/>
<evidence type="ECO:0000313" key="3">
    <source>
        <dbReference type="Proteomes" id="UP001404845"/>
    </source>
</evidence>
<evidence type="ECO:0000313" key="2">
    <source>
        <dbReference type="EMBL" id="MEN3231260.1"/>
    </source>
</evidence>
<dbReference type="EMBL" id="JAQYXL010000001">
    <property type="protein sequence ID" value="MEN3231260.1"/>
    <property type="molecule type" value="Genomic_DNA"/>
</dbReference>
<feature type="region of interest" description="Disordered" evidence="1">
    <location>
        <begin position="248"/>
        <end position="314"/>
    </location>
</feature>
<feature type="compositionally biased region" description="Basic and acidic residues" evidence="1">
    <location>
        <begin position="70"/>
        <end position="86"/>
    </location>
</feature>
<feature type="region of interest" description="Disordered" evidence="1">
    <location>
        <begin position="29"/>
        <end position="106"/>
    </location>
</feature>
<protein>
    <submittedName>
        <fullName evidence="2">Uncharacterized protein</fullName>
    </submittedName>
</protein>
<feature type="compositionally biased region" description="Basic residues" evidence="1">
    <location>
        <begin position="52"/>
        <end position="64"/>
    </location>
</feature>
<feature type="compositionally biased region" description="Low complexity" evidence="1">
    <location>
        <begin position="32"/>
        <end position="48"/>
    </location>
</feature>
<gene>
    <name evidence="2" type="ORF">PUR21_27145</name>
</gene>
<sequence>MSAMRRFGPIAAVAAAWMTLVPEAIPTALGQDEAPAAQAPAESEAVPESPKPKPKPRPKPRPKPQPKPAPKPEAKSDAKSDAKPEADPAPPAAPAPADAKAVDTKPAAAPAAVGGAATSLPAPPPAATNFAAPPVVCEPGQAVRYQGGKNAELWVTRSGAITLDNPLRPLTPDVTRVLQVVVAGKVATAYGPDLLSLRRGGSPATLEGTIGGKIHWDASLPPLPDSLPINAETGEPLAELRFRECGAAPSGKVLPPPKARRMAPTPEAVAAEAEKAEKAAKAAAREAAKAAGVRSSPYLPPRAPGSALPQGAIP</sequence>
<organism evidence="2 3">
    <name type="scientific">Methylorubrum rhodesianum</name>
    <dbReference type="NCBI Taxonomy" id="29427"/>
    <lineage>
        <taxon>Bacteria</taxon>
        <taxon>Pseudomonadati</taxon>
        <taxon>Pseudomonadota</taxon>
        <taxon>Alphaproteobacteria</taxon>
        <taxon>Hyphomicrobiales</taxon>
        <taxon>Methylobacteriaceae</taxon>
        <taxon>Methylorubrum</taxon>
    </lineage>
</organism>
<feature type="compositionally biased region" description="Low complexity" evidence="1">
    <location>
        <begin position="95"/>
        <end position="106"/>
    </location>
</feature>
<reference evidence="2 3" key="1">
    <citation type="journal article" date="2023" name="PLoS ONE">
        <title>Complete genome assembly of Hawai'i environmental nontuberculous mycobacteria reveals unexpected co-isolation with methylobacteria.</title>
        <authorList>
            <person name="Hendrix J."/>
            <person name="Epperson L.E."/>
            <person name="Tong E.I."/>
            <person name="Chan Y.L."/>
            <person name="Hasan N.A."/>
            <person name="Dawrs S.N."/>
            <person name="Norton G.J."/>
            <person name="Virdi R."/>
            <person name="Crooks J.L."/>
            <person name="Chan E.D."/>
            <person name="Honda J.R."/>
            <person name="Strong M."/>
        </authorList>
    </citation>
    <scope>NUCLEOTIDE SEQUENCE [LARGE SCALE GENOMIC DNA]</scope>
    <source>
        <strain evidence="2 3">NJH_HI01</strain>
    </source>
</reference>
<keyword evidence="3" id="KW-1185">Reference proteome</keyword>